<feature type="region of interest" description="Disordered" evidence="1">
    <location>
        <begin position="111"/>
        <end position="178"/>
    </location>
</feature>
<dbReference type="OrthoDB" id="3143319at2759"/>
<reference evidence="2" key="1">
    <citation type="journal article" date="2020" name="New Phytol.">
        <title>Comparative genomics reveals dynamic genome evolution in host specialist ectomycorrhizal fungi.</title>
        <authorList>
            <person name="Lofgren L.A."/>
            <person name="Nguyen N.H."/>
            <person name="Vilgalys R."/>
            <person name="Ruytinx J."/>
            <person name="Liao H.L."/>
            <person name="Branco S."/>
            <person name="Kuo A."/>
            <person name="LaButti K."/>
            <person name="Lipzen A."/>
            <person name="Andreopoulos W."/>
            <person name="Pangilinan J."/>
            <person name="Riley R."/>
            <person name="Hundley H."/>
            <person name="Na H."/>
            <person name="Barry K."/>
            <person name="Grigoriev I.V."/>
            <person name="Stajich J.E."/>
            <person name="Kennedy P.G."/>
        </authorList>
    </citation>
    <scope>NUCLEOTIDE SEQUENCE</scope>
    <source>
        <strain evidence="2">DOB743</strain>
    </source>
</reference>
<feature type="compositionally biased region" description="Polar residues" evidence="1">
    <location>
        <begin position="134"/>
        <end position="144"/>
    </location>
</feature>
<dbReference type="Proteomes" id="UP000714275">
    <property type="component" value="Unassembled WGS sequence"/>
</dbReference>
<keyword evidence="3" id="KW-1185">Reference proteome</keyword>
<gene>
    <name evidence="2" type="ORF">EV702DRAFT_134889</name>
</gene>
<evidence type="ECO:0000313" key="2">
    <source>
        <dbReference type="EMBL" id="KAG1778730.1"/>
    </source>
</evidence>
<accession>A0A9P6ZYY1</accession>
<organism evidence="2 3">
    <name type="scientific">Suillus placidus</name>
    <dbReference type="NCBI Taxonomy" id="48579"/>
    <lineage>
        <taxon>Eukaryota</taxon>
        <taxon>Fungi</taxon>
        <taxon>Dikarya</taxon>
        <taxon>Basidiomycota</taxon>
        <taxon>Agaricomycotina</taxon>
        <taxon>Agaricomycetes</taxon>
        <taxon>Agaricomycetidae</taxon>
        <taxon>Boletales</taxon>
        <taxon>Suillineae</taxon>
        <taxon>Suillaceae</taxon>
        <taxon>Suillus</taxon>
    </lineage>
</organism>
<comment type="caution">
    <text evidence="2">The sequence shown here is derived from an EMBL/GenBank/DDBJ whole genome shotgun (WGS) entry which is preliminary data.</text>
</comment>
<proteinExistence type="predicted"/>
<evidence type="ECO:0000313" key="3">
    <source>
        <dbReference type="Proteomes" id="UP000714275"/>
    </source>
</evidence>
<evidence type="ECO:0000256" key="1">
    <source>
        <dbReference type="SAM" id="MobiDB-lite"/>
    </source>
</evidence>
<sequence>MDSSMKLTVHTYFDDEGPTSSHSAATLELGRDLAHAASSNLGWRKPSVSFNKRLFELKHDRLYQFSASPPQVGIPAPRTHALKDWGVPSSDEEALALEALEEFLHLKLEAPHARPAQKRPAPQDLLPDIRDSQSRQTAPSSTYEVSLEPPTKRPRYDATSISNLIPQPHYVPGPSGGFRPLDSERLRPYRKIQPSLITPFDLASANLFLNTFYNRAAWLIPVRGSLPWDDATCATILAPPQIPQRDDTPLPSGPAPLRDGISRITWTHHSIVHFWEFLISIQQAKNLGLISIGFHSAPSDTAFTLDPTAESGNRPLQPAHVEGSADLSDGFSDQVRHAQLEATDFIKVYHDTKYSFYLRNILDAYQYVPEATTSEKRHTADCEIAGLITKIRLLRLARLVIVDDRSRAVLLS</sequence>
<dbReference type="AlphaFoldDB" id="A0A9P6ZYY1"/>
<dbReference type="EMBL" id="JABBWD010000014">
    <property type="protein sequence ID" value="KAG1778730.1"/>
    <property type="molecule type" value="Genomic_DNA"/>
</dbReference>
<protein>
    <submittedName>
        <fullName evidence="2">Uncharacterized protein</fullName>
    </submittedName>
</protein>
<name>A0A9P6ZYY1_9AGAM</name>